<evidence type="ECO:0000256" key="2">
    <source>
        <dbReference type="ARBA" id="ARBA00004370"/>
    </source>
</evidence>
<dbReference type="InterPro" id="IPR003660">
    <property type="entry name" value="HAMP_dom"/>
</dbReference>
<keyword evidence="8" id="KW-0067">ATP-binding</keyword>
<protein>
    <recommendedName>
        <fullName evidence="3">histidine kinase</fullName>
        <ecNumber evidence="3">2.7.13.3</ecNumber>
    </recommendedName>
</protein>
<dbReference type="PROSITE" id="PS50885">
    <property type="entry name" value="HAMP"/>
    <property type="match status" value="1"/>
</dbReference>
<sequence length="606" mass="70732">MSNVFRLKNYSFTTKVIFSFLFIIMIFLATRTVLTIPKVQEENQKQIINNITKNLGLIKKQFNIIGKSIKMQSDLEISLYKEKIVNEIKNIEFKYKNKKELIELIGKNRLINLCSYQINSNIKKIKEQDYFIYNDRYNFDIWKNKKIDKATSFYRKKIIFFYNHKFKNNIILSLSCTKKQLNLNHNSFEKSLKSNIYTNLLDDESLKSEKIAIFWLNPKALENRNEVLYSIKKDNYILSKLSNVKNIPTGKLTINELIKADEKSVILNKVNNKNVFTWVIKLSERKNRYIFLIYTVNKDEIDAMSDAGLSFLLKETLIAISISIFIILLFFRKALLNINTITKVAIKVNQGHKNIRSGVKGEDDIGNLGKAFDSMLDFFENSIKTLDIKVKEKTKKISESLQEKDILLKEIHHRVKNNLALTIGLIELQEEELKDIKTKKALVDIKERIFTMELLHRKLYESKNISFISLKNYVEDLVSVISRSYCNNFDSVDINLEVEDINLNIEKAMPYAIVLNELITNSFKYAFKDNKNPKLNIKISKNETTLTMIVKDNGKGLKDNFEKISDETLGLKLINTIVKFQLFGEIKYFYEDGAKFFITSTLENNT</sequence>
<dbReference type="KEGG" id="amol:AMOL_0460"/>
<dbReference type="GO" id="GO:0004673">
    <property type="term" value="F:protein histidine kinase activity"/>
    <property type="evidence" value="ECO:0007669"/>
    <property type="project" value="UniProtKB-EC"/>
</dbReference>
<dbReference type="InterPro" id="IPR011495">
    <property type="entry name" value="Sig_transdc_His_kin_sub2_dim/P"/>
</dbReference>
<dbReference type="PANTHER" id="PTHR41523:SF8">
    <property type="entry name" value="ETHYLENE RESPONSE SENSOR PROTEIN"/>
    <property type="match status" value="1"/>
</dbReference>
<dbReference type="AlphaFoldDB" id="A0A2G1DGE0"/>
<evidence type="ECO:0000256" key="9">
    <source>
        <dbReference type="SAM" id="Phobius"/>
    </source>
</evidence>
<evidence type="ECO:0000256" key="3">
    <source>
        <dbReference type="ARBA" id="ARBA00012438"/>
    </source>
</evidence>
<keyword evidence="9" id="KW-0812">Transmembrane</keyword>
<evidence type="ECO:0000256" key="4">
    <source>
        <dbReference type="ARBA" id="ARBA00022553"/>
    </source>
</evidence>
<dbReference type="Gene3D" id="3.30.450.20">
    <property type="entry name" value="PAS domain"/>
    <property type="match status" value="1"/>
</dbReference>
<reference evidence="11 14" key="2">
    <citation type="submission" date="2018-08" db="EMBL/GenBank/DDBJ databases">
        <title>Complete genome of the Arcobacter molluscorum type strain LMG 25693.</title>
        <authorList>
            <person name="Miller W.G."/>
            <person name="Yee E."/>
            <person name="Bono J.L."/>
        </authorList>
    </citation>
    <scope>NUCLEOTIDE SEQUENCE [LARGE SCALE GENOMIC DNA]</scope>
    <source>
        <strain evidence="11 14">CECT 7696</strain>
    </source>
</reference>
<dbReference type="RefSeq" id="WP_099342919.1">
    <property type="nucleotide sequence ID" value="NZ_CP032098.1"/>
</dbReference>
<dbReference type="Pfam" id="PF02518">
    <property type="entry name" value="HATPase_c"/>
    <property type="match status" value="1"/>
</dbReference>
<comment type="subcellular location">
    <subcellularLocation>
        <location evidence="2">Membrane</location>
    </subcellularLocation>
</comment>
<feature type="transmembrane region" description="Helical" evidence="9">
    <location>
        <begin position="12"/>
        <end position="34"/>
    </location>
</feature>
<feature type="domain" description="HAMP" evidence="10">
    <location>
        <begin position="332"/>
        <end position="384"/>
    </location>
</feature>
<keyword evidence="9" id="KW-1133">Transmembrane helix</keyword>
<evidence type="ECO:0000256" key="6">
    <source>
        <dbReference type="ARBA" id="ARBA00022741"/>
    </source>
</evidence>
<reference evidence="12 13" key="1">
    <citation type="submission" date="2017-09" db="EMBL/GenBank/DDBJ databases">
        <title>Arcobacter canalis sp. nov., a new species isolated from a water canal contaminated with urban sewage.</title>
        <authorList>
            <person name="Perez-Cataluna A."/>
            <person name="Salas-Masso N."/>
            <person name="Figueras M.J."/>
        </authorList>
    </citation>
    <scope>NUCLEOTIDE SEQUENCE [LARGE SCALE GENOMIC DNA]</scope>
    <source>
        <strain evidence="12 13">F98-3</strain>
    </source>
</reference>
<keyword evidence="7 12" id="KW-0418">Kinase</keyword>
<keyword evidence="4" id="KW-0597">Phosphoprotein</keyword>
<keyword evidence="13" id="KW-1185">Reference proteome</keyword>
<dbReference type="EMBL" id="CP032098">
    <property type="protein sequence ID" value="AXX91476.1"/>
    <property type="molecule type" value="Genomic_DNA"/>
</dbReference>
<dbReference type="Proteomes" id="UP000262712">
    <property type="component" value="Chromosome"/>
</dbReference>
<dbReference type="Gene3D" id="3.30.565.10">
    <property type="entry name" value="Histidine kinase-like ATPase, C-terminal domain"/>
    <property type="match status" value="1"/>
</dbReference>
<evidence type="ECO:0000256" key="7">
    <source>
        <dbReference type="ARBA" id="ARBA00022777"/>
    </source>
</evidence>
<dbReference type="InterPro" id="IPR036890">
    <property type="entry name" value="HATPase_C_sf"/>
</dbReference>
<dbReference type="CDD" id="cd06225">
    <property type="entry name" value="HAMP"/>
    <property type="match status" value="1"/>
</dbReference>
<dbReference type="GO" id="GO:0005524">
    <property type="term" value="F:ATP binding"/>
    <property type="evidence" value="ECO:0007669"/>
    <property type="project" value="UniProtKB-KW"/>
</dbReference>
<dbReference type="EC" id="2.7.13.3" evidence="3"/>
<evidence type="ECO:0000256" key="1">
    <source>
        <dbReference type="ARBA" id="ARBA00000085"/>
    </source>
</evidence>
<evidence type="ECO:0000259" key="10">
    <source>
        <dbReference type="PROSITE" id="PS50885"/>
    </source>
</evidence>
<evidence type="ECO:0000256" key="5">
    <source>
        <dbReference type="ARBA" id="ARBA00022679"/>
    </source>
</evidence>
<organism evidence="12 13">
    <name type="scientific">Malaciobacter molluscorum LMG 25693</name>
    <dbReference type="NCBI Taxonomy" id="870501"/>
    <lineage>
        <taxon>Bacteria</taxon>
        <taxon>Pseudomonadati</taxon>
        <taxon>Campylobacterota</taxon>
        <taxon>Epsilonproteobacteria</taxon>
        <taxon>Campylobacterales</taxon>
        <taxon>Arcobacteraceae</taxon>
        <taxon>Malaciobacter</taxon>
    </lineage>
</organism>
<feature type="transmembrane region" description="Helical" evidence="9">
    <location>
        <begin position="311"/>
        <end position="331"/>
    </location>
</feature>
<gene>
    <name evidence="11" type="ORF">AMOL_0460</name>
    <name evidence="12" type="ORF">CPU12_09700</name>
</gene>
<dbReference type="Pfam" id="PF07568">
    <property type="entry name" value="HisKA_2"/>
    <property type="match status" value="1"/>
</dbReference>
<evidence type="ECO:0000313" key="13">
    <source>
        <dbReference type="Proteomes" id="UP000221222"/>
    </source>
</evidence>
<evidence type="ECO:0000313" key="11">
    <source>
        <dbReference type="EMBL" id="AXX91476.1"/>
    </source>
</evidence>
<keyword evidence="5" id="KW-0808">Transferase</keyword>
<keyword evidence="6" id="KW-0547">Nucleotide-binding</keyword>
<dbReference type="GO" id="GO:0016020">
    <property type="term" value="C:membrane"/>
    <property type="evidence" value="ECO:0007669"/>
    <property type="project" value="UniProtKB-SubCell"/>
</dbReference>
<dbReference type="GO" id="GO:0007165">
    <property type="term" value="P:signal transduction"/>
    <property type="evidence" value="ECO:0007669"/>
    <property type="project" value="InterPro"/>
</dbReference>
<evidence type="ECO:0000313" key="12">
    <source>
        <dbReference type="EMBL" id="PHO17562.1"/>
    </source>
</evidence>
<name>A0A2G1DGE0_9BACT</name>
<proteinExistence type="predicted"/>
<dbReference type="SUPFAM" id="SSF55874">
    <property type="entry name" value="ATPase domain of HSP90 chaperone/DNA topoisomerase II/histidine kinase"/>
    <property type="match status" value="1"/>
</dbReference>
<evidence type="ECO:0000313" key="14">
    <source>
        <dbReference type="Proteomes" id="UP000262712"/>
    </source>
</evidence>
<dbReference type="Gene3D" id="6.10.340.10">
    <property type="match status" value="1"/>
</dbReference>
<evidence type="ECO:0000256" key="8">
    <source>
        <dbReference type="ARBA" id="ARBA00022840"/>
    </source>
</evidence>
<accession>A0A2G1DGE0</accession>
<dbReference type="EMBL" id="NXFY01000015">
    <property type="protein sequence ID" value="PHO17562.1"/>
    <property type="molecule type" value="Genomic_DNA"/>
</dbReference>
<dbReference type="PANTHER" id="PTHR41523">
    <property type="entry name" value="TWO-COMPONENT SYSTEM SENSOR PROTEIN"/>
    <property type="match status" value="1"/>
</dbReference>
<dbReference type="InterPro" id="IPR003594">
    <property type="entry name" value="HATPase_dom"/>
</dbReference>
<comment type="catalytic activity">
    <reaction evidence="1">
        <text>ATP + protein L-histidine = ADP + protein N-phospho-L-histidine.</text>
        <dbReference type="EC" id="2.7.13.3"/>
    </reaction>
</comment>
<dbReference type="Proteomes" id="UP000221222">
    <property type="component" value="Unassembled WGS sequence"/>
</dbReference>
<keyword evidence="9" id="KW-0472">Membrane</keyword>